<dbReference type="InterPro" id="IPR004360">
    <property type="entry name" value="Glyas_Fos-R_dOase_dom"/>
</dbReference>
<dbReference type="InterPro" id="IPR052164">
    <property type="entry name" value="Anthracycline_SecMetBiosynth"/>
</dbReference>
<organism evidence="2 3">
    <name type="scientific">Mollisia scopiformis</name>
    <name type="common">Conifer needle endophyte fungus</name>
    <name type="synonym">Phialocephala scopiformis</name>
    <dbReference type="NCBI Taxonomy" id="149040"/>
    <lineage>
        <taxon>Eukaryota</taxon>
        <taxon>Fungi</taxon>
        <taxon>Dikarya</taxon>
        <taxon>Ascomycota</taxon>
        <taxon>Pezizomycotina</taxon>
        <taxon>Leotiomycetes</taxon>
        <taxon>Helotiales</taxon>
        <taxon>Mollisiaceae</taxon>
        <taxon>Mollisia</taxon>
    </lineage>
</organism>
<dbReference type="Pfam" id="PF00903">
    <property type="entry name" value="Glyoxalase"/>
    <property type="match status" value="1"/>
</dbReference>
<dbReference type="GO" id="GO:0051213">
    <property type="term" value="F:dioxygenase activity"/>
    <property type="evidence" value="ECO:0007669"/>
    <property type="project" value="UniProtKB-KW"/>
</dbReference>
<proteinExistence type="predicted"/>
<name>A0A194XJ75_MOLSC</name>
<feature type="domain" description="Glyoxalase/fosfomycin resistance/dioxygenase" evidence="1">
    <location>
        <begin position="12"/>
        <end position="130"/>
    </location>
</feature>
<dbReference type="InterPro" id="IPR029068">
    <property type="entry name" value="Glyas_Bleomycin-R_OHBP_Dase"/>
</dbReference>
<dbReference type="EMBL" id="KQ947410">
    <property type="protein sequence ID" value="KUJ20176.1"/>
    <property type="molecule type" value="Genomic_DNA"/>
</dbReference>
<gene>
    <name evidence="2" type="ORF">LY89DRAFT_780013</name>
</gene>
<evidence type="ECO:0000313" key="2">
    <source>
        <dbReference type="EMBL" id="KUJ20176.1"/>
    </source>
</evidence>
<dbReference type="PANTHER" id="PTHR33993:SF2">
    <property type="entry name" value="VOC DOMAIN-CONTAINING PROTEIN"/>
    <property type="match status" value="1"/>
</dbReference>
<dbReference type="CDD" id="cd07247">
    <property type="entry name" value="SgaA_N_like"/>
    <property type="match status" value="1"/>
</dbReference>
<sequence>MAPRTSTMINLISWTDIPVTDISRAKEFYSTIFGWTFPTFGPPPTEPVTQALFKKGSMNGSFILVEPEKMISSVTSEESCVAVRVTITVESVDEKIVEIEKAGGKLYLPKKELPGGRGFTLFFTDTEGNVMGLWSKE</sequence>
<keyword evidence="2" id="KW-0560">Oxidoreductase</keyword>
<evidence type="ECO:0000313" key="3">
    <source>
        <dbReference type="Proteomes" id="UP000070700"/>
    </source>
</evidence>
<dbReference type="GeneID" id="28832076"/>
<dbReference type="PANTHER" id="PTHR33993">
    <property type="entry name" value="GLYOXALASE-RELATED"/>
    <property type="match status" value="1"/>
</dbReference>
<reference evidence="2 3" key="1">
    <citation type="submission" date="2015-10" db="EMBL/GenBank/DDBJ databases">
        <title>Full genome of DAOMC 229536 Phialocephala scopiformis, a fungal endophyte of spruce producing the potent anti-insectan compound rugulosin.</title>
        <authorList>
            <consortium name="DOE Joint Genome Institute"/>
            <person name="Walker A.K."/>
            <person name="Frasz S.L."/>
            <person name="Seifert K.A."/>
            <person name="Miller J.D."/>
            <person name="Mondo S.J."/>
            <person name="Labutti K."/>
            <person name="Lipzen A."/>
            <person name="Dockter R."/>
            <person name="Kennedy M."/>
            <person name="Grigoriev I.V."/>
            <person name="Spatafora J.W."/>
        </authorList>
    </citation>
    <scope>NUCLEOTIDE SEQUENCE [LARGE SCALE GENOMIC DNA]</scope>
    <source>
        <strain evidence="2 3">CBS 120377</strain>
    </source>
</reference>
<keyword evidence="3" id="KW-1185">Reference proteome</keyword>
<keyword evidence="2" id="KW-0223">Dioxygenase</keyword>
<protein>
    <submittedName>
        <fullName evidence="2">Glyoxalase/Bleomycin resistance protein/Dihydroxybiphenyl dioxygenase</fullName>
    </submittedName>
</protein>
<dbReference type="Gene3D" id="3.10.180.10">
    <property type="entry name" value="2,3-Dihydroxybiphenyl 1,2-Dioxygenase, domain 1"/>
    <property type="match status" value="1"/>
</dbReference>
<dbReference type="InParanoid" id="A0A194XJ75"/>
<dbReference type="RefSeq" id="XP_018074531.1">
    <property type="nucleotide sequence ID" value="XM_018222350.1"/>
</dbReference>
<dbReference type="SUPFAM" id="SSF54593">
    <property type="entry name" value="Glyoxalase/Bleomycin resistance protein/Dihydroxybiphenyl dioxygenase"/>
    <property type="match status" value="1"/>
</dbReference>
<dbReference type="OrthoDB" id="447346at2759"/>
<dbReference type="Proteomes" id="UP000070700">
    <property type="component" value="Unassembled WGS sequence"/>
</dbReference>
<dbReference type="AlphaFoldDB" id="A0A194XJ75"/>
<evidence type="ECO:0000259" key="1">
    <source>
        <dbReference type="Pfam" id="PF00903"/>
    </source>
</evidence>
<dbReference type="KEGG" id="psco:LY89DRAFT_780013"/>
<accession>A0A194XJ75</accession>